<gene>
    <name evidence="13" type="ORF">HNQ75_000956</name>
</gene>
<keyword evidence="6 13" id="KW-0489">Methyltransferase</keyword>
<keyword evidence="14" id="KW-1185">Reference proteome</keyword>
<evidence type="ECO:0000256" key="6">
    <source>
        <dbReference type="ARBA" id="ARBA00022603"/>
    </source>
</evidence>
<keyword evidence="8" id="KW-0949">S-adenosyl-L-methionine</keyword>
<dbReference type="GO" id="GO:0005737">
    <property type="term" value="C:cytoplasm"/>
    <property type="evidence" value="ECO:0007669"/>
    <property type="project" value="UniProtKB-SubCell"/>
</dbReference>
<evidence type="ECO:0000256" key="3">
    <source>
        <dbReference type="ARBA" id="ARBA00011890"/>
    </source>
</evidence>
<comment type="similarity">
    <text evidence="2">Belongs to the methyltransferase superfamily. L-isoaspartyl/D-aspartyl protein methyltransferase family.</text>
</comment>
<accession>A0A7W9YVE2</accession>
<dbReference type="SUPFAM" id="SSF53335">
    <property type="entry name" value="S-adenosyl-L-methionine-dependent methyltransferases"/>
    <property type="match status" value="1"/>
</dbReference>
<dbReference type="PANTHER" id="PTHR11579">
    <property type="entry name" value="PROTEIN-L-ISOASPARTATE O-METHYLTRANSFERASE"/>
    <property type="match status" value="1"/>
</dbReference>
<evidence type="ECO:0000256" key="4">
    <source>
        <dbReference type="ARBA" id="ARBA00013346"/>
    </source>
</evidence>
<protein>
    <recommendedName>
        <fullName evidence="4">Protein-L-isoaspartate O-methyltransferase</fullName>
        <ecNumber evidence="3">2.1.1.77</ecNumber>
    </recommendedName>
    <alternativeName>
        <fullName evidence="11">L-isoaspartyl protein carboxyl methyltransferase</fullName>
    </alternativeName>
    <alternativeName>
        <fullName evidence="9">Protein L-isoaspartyl methyltransferase</fullName>
    </alternativeName>
    <alternativeName>
        <fullName evidence="10">Protein-beta-aspartate methyltransferase</fullName>
    </alternativeName>
</protein>
<evidence type="ECO:0000256" key="5">
    <source>
        <dbReference type="ARBA" id="ARBA00022490"/>
    </source>
</evidence>
<comment type="subcellular location">
    <subcellularLocation>
        <location evidence="1">Cytoplasm</location>
    </subcellularLocation>
</comment>
<comment type="caution">
    <text evidence="13">The sequence shown here is derived from an EMBL/GenBank/DDBJ whole genome shotgun (WGS) entry which is preliminary data.</text>
</comment>
<evidence type="ECO:0000313" key="14">
    <source>
        <dbReference type="Proteomes" id="UP000535501"/>
    </source>
</evidence>
<dbReference type="CDD" id="cd02440">
    <property type="entry name" value="AdoMet_MTases"/>
    <property type="match status" value="1"/>
</dbReference>
<evidence type="ECO:0000313" key="13">
    <source>
        <dbReference type="EMBL" id="MBB6179002.1"/>
    </source>
</evidence>
<evidence type="ECO:0000256" key="7">
    <source>
        <dbReference type="ARBA" id="ARBA00022679"/>
    </source>
</evidence>
<reference evidence="13 14" key="1">
    <citation type="submission" date="2020-08" db="EMBL/GenBank/DDBJ databases">
        <title>Genomic Encyclopedia of Type Strains, Phase IV (KMG-IV): sequencing the most valuable type-strain genomes for metagenomic binning, comparative biology and taxonomic classification.</title>
        <authorList>
            <person name="Goeker M."/>
        </authorList>
    </citation>
    <scope>NUCLEOTIDE SEQUENCE [LARGE SCALE GENOMIC DNA]</scope>
    <source>
        <strain evidence="13 14">DSM 102134</strain>
    </source>
</reference>
<evidence type="ECO:0000256" key="1">
    <source>
        <dbReference type="ARBA" id="ARBA00004496"/>
    </source>
</evidence>
<dbReference type="EC" id="2.1.1.77" evidence="3"/>
<evidence type="ECO:0000256" key="2">
    <source>
        <dbReference type="ARBA" id="ARBA00005369"/>
    </source>
</evidence>
<evidence type="ECO:0000256" key="8">
    <source>
        <dbReference type="ARBA" id="ARBA00022691"/>
    </source>
</evidence>
<feature type="region of interest" description="Disordered" evidence="12">
    <location>
        <begin position="271"/>
        <end position="291"/>
    </location>
</feature>
<proteinExistence type="inferred from homology"/>
<dbReference type="AlphaFoldDB" id="A0A7W9YVE2"/>
<dbReference type="InterPro" id="IPR000682">
    <property type="entry name" value="PCMT"/>
</dbReference>
<keyword evidence="5" id="KW-0963">Cytoplasm</keyword>
<evidence type="ECO:0000256" key="9">
    <source>
        <dbReference type="ARBA" id="ARBA00030757"/>
    </source>
</evidence>
<dbReference type="Gene3D" id="3.40.50.150">
    <property type="entry name" value="Vaccinia Virus protein VP39"/>
    <property type="match status" value="1"/>
</dbReference>
<dbReference type="InterPro" id="IPR029063">
    <property type="entry name" value="SAM-dependent_MTases_sf"/>
</dbReference>
<dbReference type="PANTHER" id="PTHR11579:SF0">
    <property type="entry name" value="PROTEIN-L-ISOASPARTATE(D-ASPARTATE) O-METHYLTRANSFERASE"/>
    <property type="match status" value="1"/>
</dbReference>
<dbReference type="GO" id="GO:0004719">
    <property type="term" value="F:protein-L-isoaspartate (D-aspartate) O-methyltransferase activity"/>
    <property type="evidence" value="ECO:0007669"/>
    <property type="project" value="UniProtKB-EC"/>
</dbReference>
<dbReference type="GO" id="GO:0032259">
    <property type="term" value="P:methylation"/>
    <property type="evidence" value="ECO:0007669"/>
    <property type="project" value="UniProtKB-KW"/>
</dbReference>
<evidence type="ECO:0000256" key="12">
    <source>
        <dbReference type="SAM" id="MobiDB-lite"/>
    </source>
</evidence>
<name>A0A7W9YVE2_9HYPH</name>
<dbReference type="Pfam" id="PF01135">
    <property type="entry name" value="PCMT"/>
    <property type="match status" value="1"/>
</dbReference>
<keyword evidence="7 13" id="KW-0808">Transferase</keyword>
<dbReference type="RefSeq" id="WP_077547041.1">
    <property type="nucleotide sequence ID" value="NZ_JACHEJ010000002.1"/>
</dbReference>
<dbReference type="EMBL" id="JACHEJ010000002">
    <property type="protein sequence ID" value="MBB6179002.1"/>
    <property type="molecule type" value="Genomic_DNA"/>
</dbReference>
<dbReference type="Proteomes" id="UP000535501">
    <property type="component" value="Unassembled WGS sequence"/>
</dbReference>
<sequence length="291" mass="32073">MKFEEQPPHRQLFARQVLAKAGVANDPRLLAALASVEREPFFGPPPWFYSDFSTYRELASHDPVVLYQDMLVALDPARHVNNGVPSLHAGALNQLGVRPAERVAHLGAGTGYYTAILAELVGPSGQVTAVEYDGELARKAAEALGNRSNVTVIQGDALAFPQEAVDVVYVNFALDHPAAAWVDQLAPCGRLLFPLGIPARSANGEQLPFTSMAGFLLIDRRPAGYGARFLQPVSFVFAEGQEPPPASRREGLEAAFRRRIAHQVRQLRWRRPPEDDEWYSEEGWGLSKREP</sequence>
<evidence type="ECO:0000256" key="11">
    <source>
        <dbReference type="ARBA" id="ARBA00031350"/>
    </source>
</evidence>
<organism evidence="13 14">
    <name type="scientific">Pseudorhizobium flavum</name>
    <dbReference type="NCBI Taxonomy" id="1335061"/>
    <lineage>
        <taxon>Bacteria</taxon>
        <taxon>Pseudomonadati</taxon>
        <taxon>Pseudomonadota</taxon>
        <taxon>Alphaproteobacteria</taxon>
        <taxon>Hyphomicrobiales</taxon>
        <taxon>Rhizobiaceae</taxon>
        <taxon>Rhizobium/Agrobacterium group</taxon>
        <taxon>Pseudorhizobium</taxon>
    </lineage>
</organism>
<evidence type="ECO:0000256" key="10">
    <source>
        <dbReference type="ARBA" id="ARBA00031323"/>
    </source>
</evidence>